<proteinExistence type="predicted"/>
<dbReference type="Proteomes" id="UP000518474">
    <property type="component" value="Unassembled WGS sequence"/>
</dbReference>
<dbReference type="AlphaFoldDB" id="A0A7W3G114"/>
<dbReference type="EMBL" id="JABXPT010000014">
    <property type="protein sequence ID" value="MBA7900555.1"/>
    <property type="molecule type" value="Genomic_DNA"/>
</dbReference>
<accession>A0A7W3G114</accession>
<reference evidence="2 3" key="1">
    <citation type="submission" date="2020-06" db="EMBL/GenBank/DDBJ databases">
        <title>REHAB project genomes.</title>
        <authorList>
            <person name="Shaw L.P."/>
        </authorList>
    </citation>
    <scope>NUCLEOTIDE SEQUENCE [LARGE SCALE GENOMIC DNA]</scope>
    <source>
        <strain evidence="2 3">RHBSTW-00604</strain>
    </source>
</reference>
<name>A0A7W3G114_9ESCH</name>
<evidence type="ECO:0000313" key="2">
    <source>
        <dbReference type="EMBL" id="MBA7900555.1"/>
    </source>
</evidence>
<feature type="region of interest" description="Disordered" evidence="1">
    <location>
        <begin position="274"/>
        <end position="304"/>
    </location>
</feature>
<gene>
    <name evidence="2" type="ORF">HV245_20765</name>
</gene>
<organism evidence="2 3">
    <name type="scientific">Escherichia marmotae</name>
    <dbReference type="NCBI Taxonomy" id="1499973"/>
    <lineage>
        <taxon>Bacteria</taxon>
        <taxon>Pseudomonadati</taxon>
        <taxon>Pseudomonadota</taxon>
        <taxon>Gammaproteobacteria</taxon>
        <taxon>Enterobacterales</taxon>
        <taxon>Enterobacteriaceae</taxon>
        <taxon>Escherichia</taxon>
    </lineage>
</organism>
<evidence type="ECO:0000256" key="1">
    <source>
        <dbReference type="SAM" id="MobiDB-lite"/>
    </source>
</evidence>
<feature type="compositionally biased region" description="Polar residues" evidence="1">
    <location>
        <begin position="15"/>
        <end position="30"/>
    </location>
</feature>
<sequence>MGEMIPKSSEKAQRNKGSLQMIPDSSAQSATLPATNVAREMMKNGATEHLRLAIQMAQERAIQYQAIVDQEAERLQEEIDALGDTQPEGMHPGQRLLGLISDAAYYMNDFITRLAAIYQNEQKLRQGDEKLAQGARQQAFREAEAREKLAIARLQAEQRGKEIEYRIGADARAARVIAAAIRMREREELDDIGVAEYIERQGVSVPAILAARAAKAISLLEPPVSDVNDVDDEQLDKEAKQFAEQQAGLPQWLAQRRAEVAKIVDRLGMGDYDRNGERKAGEFEANDEDLNIDPSATADIYGDYDAGDTGFDAVDDEIAIDQPEDD</sequence>
<comment type="caution">
    <text evidence="2">The sequence shown here is derived from an EMBL/GenBank/DDBJ whole genome shotgun (WGS) entry which is preliminary data.</text>
</comment>
<protein>
    <submittedName>
        <fullName evidence="2">DNA pacase A subunit</fullName>
    </submittedName>
</protein>
<evidence type="ECO:0000313" key="3">
    <source>
        <dbReference type="Proteomes" id="UP000518474"/>
    </source>
</evidence>
<feature type="region of interest" description="Disordered" evidence="1">
    <location>
        <begin position="1"/>
        <end position="30"/>
    </location>
</feature>